<proteinExistence type="predicted"/>
<keyword evidence="4" id="KW-0812">Transmembrane</keyword>
<keyword evidence="4" id="KW-0472">Membrane</keyword>
<comment type="caution">
    <text evidence="6">The sequence shown here is derived from an EMBL/GenBank/DDBJ whole genome shotgun (WGS) entry which is preliminary data.</text>
</comment>
<feature type="transmembrane region" description="Helical" evidence="4">
    <location>
        <begin position="154"/>
        <end position="173"/>
    </location>
</feature>
<evidence type="ECO:0000313" key="7">
    <source>
        <dbReference type="Proteomes" id="UP000519004"/>
    </source>
</evidence>
<dbReference type="InterPro" id="IPR050469">
    <property type="entry name" value="Diguanylate_Cyclase"/>
</dbReference>
<dbReference type="Pfam" id="PF00990">
    <property type="entry name" value="GGDEF"/>
    <property type="match status" value="1"/>
</dbReference>
<feature type="transmembrane region" description="Helical" evidence="4">
    <location>
        <begin position="64"/>
        <end position="86"/>
    </location>
</feature>
<dbReference type="InterPro" id="IPR000160">
    <property type="entry name" value="GGDEF_dom"/>
</dbReference>
<dbReference type="GO" id="GO:1902201">
    <property type="term" value="P:negative regulation of bacterial-type flagellum-dependent cell motility"/>
    <property type="evidence" value="ECO:0007669"/>
    <property type="project" value="TreeGrafter"/>
</dbReference>
<feature type="transmembrane region" description="Helical" evidence="4">
    <location>
        <begin position="98"/>
        <end position="116"/>
    </location>
</feature>
<sequence>MDLDLRSVVAVCAFLTLLLAVFMHFASARYPAKWRPTLLLWSRALFVLPLGWALLSLYEQLPLSLGVALPSLLLYYGFGLLAVALARFMGVRGPQWQVWTVVALTALSTLFFTFVHESHLGRVLSGSPLLALLFFLTARPLLDAFRAGGAVSQRITATVFLTGVALMLARTVVESIPDWRAQGLYDLHSMQPLVLFYLPVAPLIATFGFLLMSADRLHAELEQLATLDPLTGAWNRRAMLEQCARALGLDRRHRRPSALLLLDADHFKRVNDTYGHEAGDAVLRELVRRMREVLRHEDLVGRLGGEEFVALLPGTPEQGAAEVAERLREAVARENFFYRGEEIPLTVSIGVAEREVGEADIAALVQRADRAMYAAKRAGRDRVVTASSLRAAATLA</sequence>
<name>A0A7W8DE36_9GAMM</name>
<evidence type="ECO:0000313" key="6">
    <source>
        <dbReference type="EMBL" id="MBB5015528.1"/>
    </source>
</evidence>
<evidence type="ECO:0000256" key="4">
    <source>
        <dbReference type="SAM" id="Phobius"/>
    </source>
</evidence>
<feature type="transmembrane region" description="Helical" evidence="4">
    <location>
        <begin position="122"/>
        <end position="142"/>
    </location>
</feature>
<evidence type="ECO:0000256" key="3">
    <source>
        <dbReference type="ARBA" id="ARBA00034247"/>
    </source>
</evidence>
<dbReference type="CDD" id="cd01949">
    <property type="entry name" value="GGDEF"/>
    <property type="match status" value="1"/>
</dbReference>
<evidence type="ECO:0000256" key="1">
    <source>
        <dbReference type="ARBA" id="ARBA00001946"/>
    </source>
</evidence>
<dbReference type="FunFam" id="3.30.70.270:FF:000001">
    <property type="entry name" value="Diguanylate cyclase domain protein"/>
    <property type="match status" value="1"/>
</dbReference>
<dbReference type="SMART" id="SM00267">
    <property type="entry name" value="GGDEF"/>
    <property type="match status" value="1"/>
</dbReference>
<gene>
    <name evidence="6" type="ORF">HNQ58_001432</name>
</gene>
<dbReference type="PANTHER" id="PTHR45138:SF9">
    <property type="entry name" value="DIGUANYLATE CYCLASE DGCM-RELATED"/>
    <property type="match status" value="1"/>
</dbReference>
<reference evidence="6 7" key="1">
    <citation type="submission" date="2020-08" db="EMBL/GenBank/DDBJ databases">
        <title>Genomic Encyclopedia of Type Strains, Phase IV (KMG-IV): sequencing the most valuable type-strain genomes for metagenomic binning, comparative biology and taxonomic classification.</title>
        <authorList>
            <person name="Goeker M."/>
        </authorList>
    </citation>
    <scope>NUCLEOTIDE SEQUENCE [LARGE SCALE GENOMIC DNA]</scope>
    <source>
        <strain evidence="6 7">DSM 25897</strain>
    </source>
</reference>
<keyword evidence="7" id="KW-1185">Reference proteome</keyword>
<dbReference type="PANTHER" id="PTHR45138">
    <property type="entry name" value="REGULATORY COMPONENTS OF SENSORY TRANSDUCTION SYSTEM"/>
    <property type="match status" value="1"/>
</dbReference>
<comment type="cofactor">
    <cofactor evidence="1">
        <name>Mg(2+)</name>
        <dbReference type="ChEBI" id="CHEBI:18420"/>
    </cofactor>
</comment>
<dbReference type="NCBIfam" id="TIGR00254">
    <property type="entry name" value="GGDEF"/>
    <property type="match status" value="1"/>
</dbReference>
<accession>A0A7W8DE36</accession>
<dbReference type="InterPro" id="IPR043128">
    <property type="entry name" value="Rev_trsase/Diguanyl_cyclase"/>
</dbReference>
<comment type="catalytic activity">
    <reaction evidence="3">
        <text>2 GTP = 3',3'-c-di-GMP + 2 diphosphate</text>
        <dbReference type="Rhea" id="RHEA:24898"/>
        <dbReference type="ChEBI" id="CHEBI:33019"/>
        <dbReference type="ChEBI" id="CHEBI:37565"/>
        <dbReference type="ChEBI" id="CHEBI:58805"/>
        <dbReference type="EC" id="2.7.7.65"/>
    </reaction>
</comment>
<feature type="domain" description="GGDEF" evidence="5">
    <location>
        <begin position="255"/>
        <end position="388"/>
    </location>
</feature>
<dbReference type="Proteomes" id="UP000519004">
    <property type="component" value="Unassembled WGS sequence"/>
</dbReference>
<dbReference type="InterPro" id="IPR029787">
    <property type="entry name" value="Nucleotide_cyclase"/>
</dbReference>
<dbReference type="SUPFAM" id="SSF55073">
    <property type="entry name" value="Nucleotide cyclase"/>
    <property type="match status" value="1"/>
</dbReference>
<evidence type="ECO:0000256" key="2">
    <source>
        <dbReference type="ARBA" id="ARBA00012528"/>
    </source>
</evidence>
<dbReference type="GO" id="GO:0043709">
    <property type="term" value="P:cell adhesion involved in single-species biofilm formation"/>
    <property type="evidence" value="ECO:0007669"/>
    <property type="project" value="TreeGrafter"/>
</dbReference>
<dbReference type="AlphaFoldDB" id="A0A7W8DE36"/>
<dbReference type="GO" id="GO:0005886">
    <property type="term" value="C:plasma membrane"/>
    <property type="evidence" value="ECO:0007669"/>
    <property type="project" value="TreeGrafter"/>
</dbReference>
<dbReference type="RefSeq" id="WP_183948214.1">
    <property type="nucleotide sequence ID" value="NZ_JACHHX010000008.1"/>
</dbReference>
<evidence type="ECO:0000259" key="5">
    <source>
        <dbReference type="PROSITE" id="PS50887"/>
    </source>
</evidence>
<feature type="transmembrane region" description="Helical" evidence="4">
    <location>
        <begin position="38"/>
        <end position="58"/>
    </location>
</feature>
<dbReference type="Gene3D" id="3.30.70.270">
    <property type="match status" value="1"/>
</dbReference>
<dbReference type="GO" id="GO:0052621">
    <property type="term" value="F:diguanylate cyclase activity"/>
    <property type="evidence" value="ECO:0007669"/>
    <property type="project" value="UniProtKB-EC"/>
</dbReference>
<dbReference type="EC" id="2.7.7.65" evidence="2"/>
<dbReference type="EMBL" id="JACHHX010000008">
    <property type="protein sequence ID" value="MBB5015528.1"/>
    <property type="molecule type" value="Genomic_DNA"/>
</dbReference>
<feature type="transmembrane region" description="Helical" evidence="4">
    <location>
        <begin position="193"/>
        <end position="212"/>
    </location>
</feature>
<feature type="transmembrane region" description="Helical" evidence="4">
    <location>
        <begin position="6"/>
        <end position="26"/>
    </location>
</feature>
<keyword evidence="4" id="KW-1133">Transmembrane helix</keyword>
<dbReference type="PROSITE" id="PS50887">
    <property type="entry name" value="GGDEF"/>
    <property type="match status" value="1"/>
</dbReference>
<protein>
    <recommendedName>
        <fullName evidence="2">diguanylate cyclase</fullName>
        <ecNumber evidence="2">2.7.7.65</ecNumber>
    </recommendedName>
</protein>
<organism evidence="6 7">
    <name type="scientific">Rehaibacterium terrae</name>
    <dbReference type="NCBI Taxonomy" id="1341696"/>
    <lineage>
        <taxon>Bacteria</taxon>
        <taxon>Pseudomonadati</taxon>
        <taxon>Pseudomonadota</taxon>
        <taxon>Gammaproteobacteria</taxon>
        <taxon>Lysobacterales</taxon>
        <taxon>Lysobacteraceae</taxon>
        <taxon>Rehaibacterium</taxon>
    </lineage>
</organism>